<keyword evidence="1" id="KW-0472">Membrane</keyword>
<keyword evidence="3" id="KW-1185">Reference proteome</keyword>
<dbReference type="EMBL" id="SSMC01000004">
    <property type="protein sequence ID" value="THD65660.1"/>
    <property type="molecule type" value="Genomic_DNA"/>
</dbReference>
<feature type="transmembrane region" description="Helical" evidence="1">
    <location>
        <begin position="79"/>
        <end position="96"/>
    </location>
</feature>
<proteinExistence type="predicted"/>
<reference evidence="2 3" key="1">
    <citation type="submission" date="2019-04" db="EMBL/GenBank/DDBJ databases">
        <title>Draft genome sequence of Robertkochia marina CC-AMO-30D.</title>
        <authorList>
            <person name="Hameed A."/>
            <person name="Lin S.-Y."/>
            <person name="Shahina M."/>
            <person name="Lai W.-A."/>
            <person name="Young C.-C."/>
        </authorList>
    </citation>
    <scope>NUCLEOTIDE SEQUENCE [LARGE SCALE GENOMIC DNA]</scope>
    <source>
        <strain evidence="2 3">CC-AMO-30D</strain>
    </source>
</reference>
<sequence length="140" mass="16482">MFEKVWCYTAVWRRLFIVALLLHAGFNILFFDNYISLWETALFKIELFDSSLFYYFINYLPVLELSLGLLLLFGYIRKIILGVAFYIFLIGGYYALDSNQLLSFLVWFSLAFFSLFVLFGHYYKTCDDKKDAYNIPTGGV</sequence>
<dbReference type="Proteomes" id="UP000305939">
    <property type="component" value="Unassembled WGS sequence"/>
</dbReference>
<keyword evidence="1" id="KW-0812">Transmembrane</keyword>
<feature type="transmembrane region" description="Helical" evidence="1">
    <location>
        <begin position="12"/>
        <end position="31"/>
    </location>
</feature>
<evidence type="ECO:0000313" key="2">
    <source>
        <dbReference type="EMBL" id="THD65660.1"/>
    </source>
</evidence>
<name>A0A4V3UXU1_9FLAO</name>
<keyword evidence="1" id="KW-1133">Transmembrane helix</keyword>
<organism evidence="2 3">
    <name type="scientific">Robertkochia marina</name>
    <dbReference type="NCBI Taxonomy" id="1227945"/>
    <lineage>
        <taxon>Bacteria</taxon>
        <taxon>Pseudomonadati</taxon>
        <taxon>Bacteroidota</taxon>
        <taxon>Flavobacteriia</taxon>
        <taxon>Flavobacteriales</taxon>
        <taxon>Flavobacteriaceae</taxon>
        <taxon>Robertkochia</taxon>
    </lineage>
</organism>
<dbReference type="RefSeq" id="WP_136336944.1">
    <property type="nucleotide sequence ID" value="NZ_QXMP01000002.1"/>
</dbReference>
<dbReference type="AlphaFoldDB" id="A0A4V3UXU1"/>
<accession>A0A4V3UXU1</accession>
<feature type="transmembrane region" description="Helical" evidence="1">
    <location>
        <begin position="51"/>
        <end position="72"/>
    </location>
</feature>
<evidence type="ECO:0000313" key="3">
    <source>
        <dbReference type="Proteomes" id="UP000305939"/>
    </source>
</evidence>
<feature type="transmembrane region" description="Helical" evidence="1">
    <location>
        <begin position="102"/>
        <end position="123"/>
    </location>
</feature>
<protein>
    <submittedName>
        <fullName evidence="2">Uncharacterized protein</fullName>
    </submittedName>
</protein>
<comment type="caution">
    <text evidence="2">The sequence shown here is derived from an EMBL/GenBank/DDBJ whole genome shotgun (WGS) entry which is preliminary data.</text>
</comment>
<gene>
    <name evidence="2" type="ORF">E7Z59_13790</name>
</gene>
<evidence type="ECO:0000256" key="1">
    <source>
        <dbReference type="SAM" id="Phobius"/>
    </source>
</evidence>